<organism evidence="2 3">
    <name type="scientific">Gnomoniopsis smithogilvyi</name>
    <dbReference type="NCBI Taxonomy" id="1191159"/>
    <lineage>
        <taxon>Eukaryota</taxon>
        <taxon>Fungi</taxon>
        <taxon>Dikarya</taxon>
        <taxon>Ascomycota</taxon>
        <taxon>Pezizomycotina</taxon>
        <taxon>Sordariomycetes</taxon>
        <taxon>Sordariomycetidae</taxon>
        <taxon>Diaporthales</taxon>
        <taxon>Gnomoniaceae</taxon>
        <taxon>Gnomoniopsis</taxon>
    </lineage>
</organism>
<sequence>MFPRARVALLALPRSQQQQPTSRRPFSTSKPLPDAPPSRWLSDLHARIGKCIIFGCSPKQISTAGTVLHALATEWRALMAGSEGFLTGGRRGLEGQQVVWGEQDSFQHVNNVTYIRYAESSRVNWATNFAVNVDPGHRRAWAELMTPKSVGLIMKSIKSDFKFPMTYPDKVSVYHKLRYPPSQQPSPSSLILDAIILSHRHRRASAKIEEDIVIYDYKAAKKTEMLPFMKDVLDDTFRQQEAEKVRARARIWELIRTVEKLEKETWDNPDAVEDLGSSGKSK</sequence>
<evidence type="ECO:0000256" key="1">
    <source>
        <dbReference type="SAM" id="MobiDB-lite"/>
    </source>
</evidence>
<gene>
    <name evidence="2" type="ORF">N0V93_006757</name>
</gene>
<dbReference type="InterPro" id="IPR029069">
    <property type="entry name" value="HotDog_dom_sf"/>
</dbReference>
<name>A0A9W8YNT4_9PEZI</name>
<dbReference type="InterPro" id="IPR050563">
    <property type="entry name" value="4-hydroxybenzoyl-CoA_TE"/>
</dbReference>
<reference evidence="2" key="1">
    <citation type="submission" date="2022-10" db="EMBL/GenBank/DDBJ databases">
        <title>Tapping the CABI collections for fungal endophytes: first genome assemblies for Collariella, Neodidymelliopsis, Ascochyta clinopodiicola, Didymella pomorum, Didymosphaeria variabile, Neocosmospora piperis and Neocucurbitaria cava.</title>
        <authorList>
            <person name="Hill R."/>
        </authorList>
    </citation>
    <scope>NUCLEOTIDE SEQUENCE</scope>
    <source>
        <strain evidence="2">IMI 355082</strain>
    </source>
</reference>
<evidence type="ECO:0000313" key="2">
    <source>
        <dbReference type="EMBL" id="KAJ4389292.1"/>
    </source>
</evidence>
<dbReference type="Pfam" id="PF13279">
    <property type="entry name" value="4HBT_2"/>
    <property type="match status" value="1"/>
</dbReference>
<dbReference type="SUPFAM" id="SSF54637">
    <property type="entry name" value="Thioesterase/thiol ester dehydrase-isomerase"/>
    <property type="match status" value="1"/>
</dbReference>
<dbReference type="EMBL" id="JAPEVB010000004">
    <property type="protein sequence ID" value="KAJ4389292.1"/>
    <property type="molecule type" value="Genomic_DNA"/>
</dbReference>
<feature type="region of interest" description="Disordered" evidence="1">
    <location>
        <begin position="13"/>
        <end position="38"/>
    </location>
</feature>
<dbReference type="AlphaFoldDB" id="A0A9W8YNT4"/>
<proteinExistence type="predicted"/>
<dbReference type="PANTHER" id="PTHR31793:SF39">
    <property type="entry name" value="THIOESTERASE_THIOL ESTER DEHYDRASE-ISOMERASE"/>
    <property type="match status" value="1"/>
</dbReference>
<evidence type="ECO:0008006" key="4">
    <source>
        <dbReference type="Google" id="ProtNLM"/>
    </source>
</evidence>
<keyword evidence="3" id="KW-1185">Reference proteome</keyword>
<dbReference type="PANTHER" id="PTHR31793">
    <property type="entry name" value="4-HYDROXYBENZOYL-COA THIOESTERASE FAMILY MEMBER"/>
    <property type="match status" value="1"/>
</dbReference>
<dbReference type="GO" id="GO:0047617">
    <property type="term" value="F:fatty acyl-CoA hydrolase activity"/>
    <property type="evidence" value="ECO:0007669"/>
    <property type="project" value="TreeGrafter"/>
</dbReference>
<dbReference type="CDD" id="cd00586">
    <property type="entry name" value="4HBT"/>
    <property type="match status" value="1"/>
</dbReference>
<dbReference type="OrthoDB" id="5538558at2759"/>
<dbReference type="Gene3D" id="3.10.129.10">
    <property type="entry name" value="Hotdog Thioesterase"/>
    <property type="match status" value="1"/>
</dbReference>
<evidence type="ECO:0000313" key="3">
    <source>
        <dbReference type="Proteomes" id="UP001140453"/>
    </source>
</evidence>
<dbReference type="Proteomes" id="UP001140453">
    <property type="component" value="Unassembled WGS sequence"/>
</dbReference>
<comment type="caution">
    <text evidence="2">The sequence shown here is derived from an EMBL/GenBank/DDBJ whole genome shotgun (WGS) entry which is preliminary data.</text>
</comment>
<protein>
    <recommendedName>
        <fullName evidence="4">Thioesterase/thiol ester dehydrase-isomerase</fullName>
    </recommendedName>
</protein>
<accession>A0A9W8YNT4</accession>
<feature type="compositionally biased region" description="Low complexity" evidence="1">
    <location>
        <begin position="13"/>
        <end position="27"/>
    </location>
</feature>